<keyword evidence="4" id="KW-1185">Reference proteome</keyword>
<accession>A0A419WBH2</accession>
<feature type="transmembrane region" description="Helical" evidence="1">
    <location>
        <begin position="260"/>
        <end position="277"/>
    </location>
</feature>
<gene>
    <name evidence="3" type="ORF">BC643_3192</name>
</gene>
<organism evidence="3 4">
    <name type="scientific">Mangrovibacterium diazotrophicum</name>
    <dbReference type="NCBI Taxonomy" id="1261403"/>
    <lineage>
        <taxon>Bacteria</taxon>
        <taxon>Pseudomonadati</taxon>
        <taxon>Bacteroidota</taxon>
        <taxon>Bacteroidia</taxon>
        <taxon>Marinilabiliales</taxon>
        <taxon>Prolixibacteraceae</taxon>
        <taxon>Mangrovibacterium</taxon>
    </lineage>
</organism>
<feature type="domain" description="Golvesin/Xly CBD-like" evidence="2">
    <location>
        <begin position="985"/>
        <end position="1108"/>
    </location>
</feature>
<dbReference type="Gene3D" id="1.10.390.10">
    <property type="entry name" value="Neutral Protease Domain 2"/>
    <property type="match status" value="1"/>
</dbReference>
<evidence type="ECO:0000313" key="4">
    <source>
        <dbReference type="Proteomes" id="UP000283387"/>
    </source>
</evidence>
<dbReference type="SUPFAM" id="SSF55486">
    <property type="entry name" value="Metalloproteases ('zincins'), catalytic domain"/>
    <property type="match status" value="1"/>
</dbReference>
<feature type="transmembrane region" description="Helical" evidence="1">
    <location>
        <begin position="22"/>
        <end position="44"/>
    </location>
</feature>
<name>A0A419WBH2_9BACT</name>
<feature type="transmembrane region" description="Helical" evidence="1">
    <location>
        <begin position="117"/>
        <end position="137"/>
    </location>
</feature>
<feature type="transmembrane region" description="Helical" evidence="1">
    <location>
        <begin position="64"/>
        <end position="82"/>
    </location>
</feature>
<reference evidence="3 4" key="1">
    <citation type="submission" date="2018-09" db="EMBL/GenBank/DDBJ databases">
        <title>Genomic Encyclopedia of Archaeal and Bacterial Type Strains, Phase II (KMG-II): from individual species to whole genera.</title>
        <authorList>
            <person name="Goeker M."/>
        </authorList>
    </citation>
    <scope>NUCLEOTIDE SEQUENCE [LARGE SCALE GENOMIC DNA]</scope>
    <source>
        <strain evidence="3 4">DSM 27148</strain>
    </source>
</reference>
<proteinExistence type="predicted"/>
<evidence type="ECO:0000313" key="3">
    <source>
        <dbReference type="EMBL" id="RKD92815.1"/>
    </source>
</evidence>
<keyword evidence="1" id="KW-0472">Membrane</keyword>
<evidence type="ECO:0000256" key="1">
    <source>
        <dbReference type="SAM" id="Phobius"/>
    </source>
</evidence>
<dbReference type="Pfam" id="PF25275">
    <property type="entry name" value="Golvesin_C"/>
    <property type="match status" value="1"/>
</dbReference>
<protein>
    <submittedName>
        <fullName evidence="3">ABC-type transport system involved in multi-copper enzyme maturation permease subunit</fullName>
    </submittedName>
</protein>
<feature type="transmembrane region" description="Helical" evidence="1">
    <location>
        <begin position="149"/>
        <end position="171"/>
    </location>
</feature>
<dbReference type="EMBL" id="RAPN01000001">
    <property type="protein sequence ID" value="RKD92815.1"/>
    <property type="molecule type" value="Genomic_DNA"/>
</dbReference>
<dbReference type="RefSeq" id="WP_120273990.1">
    <property type="nucleotide sequence ID" value="NZ_RAPN01000001.1"/>
</dbReference>
<keyword evidence="1" id="KW-1133">Transmembrane helix</keyword>
<keyword evidence="1" id="KW-0812">Transmembrane</keyword>
<dbReference type="InterPro" id="IPR027268">
    <property type="entry name" value="Peptidase_M4/M1_CTD_sf"/>
</dbReference>
<feature type="transmembrane region" description="Helical" evidence="1">
    <location>
        <begin position="231"/>
        <end position="248"/>
    </location>
</feature>
<comment type="caution">
    <text evidence="3">The sequence shown here is derived from an EMBL/GenBank/DDBJ whole genome shotgun (WGS) entry which is preliminary data.</text>
</comment>
<dbReference type="InterPro" id="IPR033803">
    <property type="entry name" value="CBD-like_Golvesin-Xly"/>
</dbReference>
<dbReference type="AlphaFoldDB" id="A0A419WBH2"/>
<dbReference type="Proteomes" id="UP000283387">
    <property type="component" value="Unassembled WGS sequence"/>
</dbReference>
<dbReference type="OrthoDB" id="1108570at2"/>
<feature type="transmembrane region" description="Helical" evidence="1">
    <location>
        <begin position="178"/>
        <end position="197"/>
    </location>
</feature>
<sequence>MISLHNIRAIAKYETTTLLRSWFFRIFAILAMVVLVFFNIGTLIQMGGGAGMWALKGLPANIPYVNLLLLNVVQAIIAIFLASDFLKRDKKLDTTEVIYMRPMTNGEYVIGKTLGNLGVFIVLNLIILGIALIFNLIAKHTEVTYIAYLWYFLLISVPTLVFIMGLSFLVMSLIKNQAVTFVVLLGYVAISLFYLQAKFYYLFDYMAFNIPLTYSDFVGFGNMHTLLVHRGMYFFFGLSFILYTILLLKRLPHSEGVRYGASVLGTVCLLVALYLGYSHVHQFMTERDLRQNMQTLNESYLGNPAVRVRDYDIKLKHEGDKIETTAVLSVRNGGSKPIKKVIFSLNPGLKVSELKVGGQTQAFEQKLGIIELKDYELNAGDRAEIEFTYAGNINEAAAFLDIDDETREEAFKNFMYQIDKRYAFLTDDYVLLTRENAWYPVPGAGYGKTNSQWLARQFSRYKLEVTTKPGLTAISQGKSEQDGDTFRFESSHANSQISLVIGEYDRLEQNIDGLDFNIYTKKGHDYFSSIFEDIKDTIPELVLESLQDFERSLDMYYPFERFSLVEVPVQYYSYDRVLSGTREQMQPEMMLYAEKGVLVDEADFNGRFEGQQGFGPRDRQQDMTPEEKKIQVLKNFLSTFTSESGRPNFSRSGGQMQVEESTNTYFAFPLFYDYAYYISSKEWPVTDRVFEGYKKSNLSSNQMGWLRDMQGTSEDEQANMALLSNSLEELLKDPEQKQIIDNVIQLKGTSLFSIIKRKAGDDAFEDFLYSYLNRVKFGNASIEDFNDEVKSRFDIDLIPYMKDWFSSKELPAFLVGNVSAVNVLDGDQLKTMVKFKISNTEETEGIVSVEFRIGGGFGPGSRSSTDNITKLVHLDGNQTKEVSFLLAGTPRGGTINTLVSRNLPSEIRLPLDNIQEDPKAIPFEGEKVVDIPVRVAEDNEIILDNEDPGFKVSDNTETSLLKKLLTKDDVTTEKYSGMNNWQPPRSWTLTTNSSFYGTYVRSAYYIRSGSGDQIATWNIPITEAGFYDVYAYIAKMQRRGPGRNDNPGEYHYTVHHDDGDEAAIVDIKTADDGWNHLGAFYFSPDTAIVELSNENSGRTVIADAVKLVKQ</sequence>
<evidence type="ECO:0000259" key="2">
    <source>
        <dbReference type="Pfam" id="PF25275"/>
    </source>
</evidence>